<evidence type="ECO:0000256" key="4">
    <source>
        <dbReference type="ARBA" id="ARBA00022553"/>
    </source>
</evidence>
<name>A0A7I8VP56_9ANNE</name>
<feature type="domain" description="C2H2-type" evidence="21">
    <location>
        <begin position="205"/>
        <end position="234"/>
    </location>
</feature>
<dbReference type="FunFam" id="3.30.160.60:FF:000397">
    <property type="entry name" value="Metal regulatory transcription factor 1"/>
    <property type="match status" value="1"/>
</dbReference>
<organism evidence="22 23">
    <name type="scientific">Dimorphilus gyrociliatus</name>
    <dbReference type="NCBI Taxonomy" id="2664684"/>
    <lineage>
        <taxon>Eukaryota</taxon>
        <taxon>Metazoa</taxon>
        <taxon>Spiralia</taxon>
        <taxon>Lophotrochozoa</taxon>
        <taxon>Annelida</taxon>
        <taxon>Polychaeta</taxon>
        <taxon>Polychaeta incertae sedis</taxon>
        <taxon>Dinophilidae</taxon>
        <taxon>Dimorphilus</taxon>
    </lineage>
</organism>
<dbReference type="FunFam" id="3.30.160.60:FF:000072">
    <property type="entry name" value="zinc finger protein 143 isoform X1"/>
    <property type="match status" value="1"/>
</dbReference>
<dbReference type="GO" id="GO:0003700">
    <property type="term" value="F:DNA-binding transcription factor activity"/>
    <property type="evidence" value="ECO:0007669"/>
    <property type="project" value="UniProtKB-ARBA"/>
</dbReference>
<evidence type="ECO:0000256" key="3">
    <source>
        <dbReference type="ARBA" id="ARBA00022490"/>
    </source>
</evidence>
<dbReference type="PANTHER" id="PTHR46179:SF25">
    <property type="entry name" value="METAL RESPONSE ELEMENT-BINDING TRANSCRIPTION FACTOR-1, ISOFORM C"/>
    <property type="match status" value="1"/>
</dbReference>
<dbReference type="GO" id="GO:0010038">
    <property type="term" value="P:response to metal ion"/>
    <property type="evidence" value="ECO:0007669"/>
    <property type="project" value="UniProtKB-ARBA"/>
</dbReference>
<dbReference type="GO" id="GO:0008270">
    <property type="term" value="F:zinc ion binding"/>
    <property type="evidence" value="ECO:0007669"/>
    <property type="project" value="UniProtKB-KW"/>
</dbReference>
<feature type="compositionally biased region" description="Polar residues" evidence="20">
    <location>
        <begin position="398"/>
        <end position="418"/>
    </location>
</feature>
<dbReference type="Pfam" id="PF00096">
    <property type="entry name" value="zf-C2H2"/>
    <property type="match status" value="6"/>
</dbReference>
<keyword evidence="13" id="KW-0804">Transcription</keyword>
<keyword evidence="12" id="KW-0010">Activator</keyword>
<dbReference type="FunFam" id="3.30.160.60:FF:000199">
    <property type="entry name" value="metal regulatory transcription factor 1"/>
    <property type="match status" value="1"/>
</dbReference>
<dbReference type="SMART" id="SM00355">
    <property type="entry name" value="ZnF_C2H2"/>
    <property type="match status" value="6"/>
</dbReference>
<comment type="subcellular location">
    <subcellularLocation>
        <location evidence="2">Cytoplasm</location>
    </subcellularLocation>
    <subcellularLocation>
        <location evidence="1">Nucleus</location>
    </subcellularLocation>
</comment>
<dbReference type="FunFam" id="3.30.160.60:FF:000349">
    <property type="entry name" value="metal regulatory transcription factor 1"/>
    <property type="match status" value="1"/>
</dbReference>
<evidence type="ECO:0000256" key="10">
    <source>
        <dbReference type="ARBA" id="ARBA00023015"/>
    </source>
</evidence>
<keyword evidence="10" id="KW-0805">Transcription regulation</keyword>
<evidence type="ECO:0000259" key="21">
    <source>
        <dbReference type="PROSITE" id="PS50157"/>
    </source>
</evidence>
<evidence type="ECO:0000256" key="20">
    <source>
        <dbReference type="SAM" id="MobiDB-lite"/>
    </source>
</evidence>
<feature type="domain" description="C2H2-type" evidence="21">
    <location>
        <begin position="235"/>
        <end position="264"/>
    </location>
</feature>
<comment type="function">
    <text evidence="15">Zinc-dependent transcriptional regulator of cellular adaption to conditions of exposure to heavy metals. Binds to metal responsive elements (MRE) in promoters and activates the transcription of metallothionein genes like metallothionein-2/MT2A. Also regulates the expression of metalloproteases in response to intracellular zinc and functions as a catabolic regulator of cartilages.</text>
</comment>
<keyword evidence="7 19" id="KW-0863">Zinc-finger</keyword>
<dbReference type="PANTHER" id="PTHR46179">
    <property type="entry name" value="ZINC FINGER PROTEIN"/>
    <property type="match status" value="1"/>
</dbReference>
<dbReference type="PROSITE" id="PS00028">
    <property type="entry name" value="ZINC_FINGER_C2H2_1"/>
    <property type="match status" value="6"/>
</dbReference>
<evidence type="ECO:0000256" key="13">
    <source>
        <dbReference type="ARBA" id="ARBA00023163"/>
    </source>
</evidence>
<comment type="caution">
    <text evidence="22">The sequence shown here is derived from an EMBL/GenBank/DDBJ whole genome shotgun (WGS) entry which is preliminary data.</text>
</comment>
<evidence type="ECO:0000256" key="8">
    <source>
        <dbReference type="ARBA" id="ARBA00022833"/>
    </source>
</evidence>
<dbReference type="GO" id="GO:0005737">
    <property type="term" value="C:cytoplasm"/>
    <property type="evidence" value="ECO:0007669"/>
    <property type="project" value="UniProtKB-SubCell"/>
</dbReference>
<keyword evidence="14" id="KW-0539">Nucleus</keyword>
<dbReference type="GO" id="GO:0000978">
    <property type="term" value="F:RNA polymerase II cis-regulatory region sequence-specific DNA binding"/>
    <property type="evidence" value="ECO:0007669"/>
    <property type="project" value="UniProtKB-ARBA"/>
</dbReference>
<protein>
    <recommendedName>
        <fullName evidence="16">Metal regulatory transcription factor 1</fullName>
    </recommendedName>
    <alternativeName>
        <fullName evidence="18">MRE-binding transcription factor</fullName>
    </alternativeName>
    <alternativeName>
        <fullName evidence="17">Transcription factor MTF-1</fullName>
    </alternativeName>
</protein>
<dbReference type="Gene3D" id="3.30.160.60">
    <property type="entry name" value="Classic Zinc Finger"/>
    <property type="match status" value="6"/>
</dbReference>
<feature type="domain" description="C2H2-type" evidence="21">
    <location>
        <begin position="176"/>
        <end position="205"/>
    </location>
</feature>
<dbReference type="EMBL" id="CAJFCJ010000007">
    <property type="protein sequence ID" value="CAD5117847.1"/>
    <property type="molecule type" value="Genomic_DNA"/>
</dbReference>
<evidence type="ECO:0000256" key="7">
    <source>
        <dbReference type="ARBA" id="ARBA00022771"/>
    </source>
</evidence>
<accession>A0A7I8VP56</accession>
<evidence type="ECO:0000256" key="6">
    <source>
        <dbReference type="ARBA" id="ARBA00022737"/>
    </source>
</evidence>
<keyword evidence="5" id="KW-0479">Metal-binding</keyword>
<evidence type="ECO:0000313" key="22">
    <source>
        <dbReference type="EMBL" id="CAD5117847.1"/>
    </source>
</evidence>
<dbReference type="AlphaFoldDB" id="A0A7I8VP56"/>
<feature type="domain" description="C2H2-type" evidence="21">
    <location>
        <begin position="146"/>
        <end position="175"/>
    </location>
</feature>
<evidence type="ECO:0000256" key="9">
    <source>
        <dbReference type="ARBA" id="ARBA00022990"/>
    </source>
</evidence>
<dbReference type="SUPFAM" id="SSF57667">
    <property type="entry name" value="beta-beta-alpha zinc fingers"/>
    <property type="match status" value="4"/>
</dbReference>
<evidence type="ECO:0000256" key="1">
    <source>
        <dbReference type="ARBA" id="ARBA00004123"/>
    </source>
</evidence>
<keyword evidence="11" id="KW-0238">DNA-binding</keyword>
<feature type="region of interest" description="Disordered" evidence="20">
    <location>
        <begin position="384"/>
        <end position="423"/>
    </location>
</feature>
<evidence type="ECO:0000256" key="16">
    <source>
        <dbReference type="ARBA" id="ARBA00068055"/>
    </source>
</evidence>
<evidence type="ECO:0000256" key="19">
    <source>
        <dbReference type="PROSITE-ProRule" id="PRU00042"/>
    </source>
</evidence>
<dbReference type="FunFam" id="3.30.160.60:FF:000370">
    <property type="entry name" value="Metal regulatory transcription factor 1"/>
    <property type="match status" value="1"/>
</dbReference>
<keyword evidence="9" id="KW-0007">Acetylation</keyword>
<evidence type="ECO:0000256" key="14">
    <source>
        <dbReference type="ARBA" id="ARBA00023242"/>
    </source>
</evidence>
<dbReference type="GO" id="GO:0005654">
    <property type="term" value="C:nucleoplasm"/>
    <property type="evidence" value="ECO:0007669"/>
    <property type="project" value="UniProtKB-ARBA"/>
</dbReference>
<feature type="compositionally biased region" description="Low complexity" evidence="20">
    <location>
        <begin position="1"/>
        <end position="20"/>
    </location>
</feature>
<dbReference type="Proteomes" id="UP000549394">
    <property type="component" value="Unassembled WGS sequence"/>
</dbReference>
<evidence type="ECO:0000256" key="2">
    <source>
        <dbReference type="ARBA" id="ARBA00004496"/>
    </source>
</evidence>
<evidence type="ECO:0000256" key="12">
    <source>
        <dbReference type="ARBA" id="ARBA00023159"/>
    </source>
</evidence>
<evidence type="ECO:0000256" key="15">
    <source>
        <dbReference type="ARBA" id="ARBA00056278"/>
    </source>
</evidence>
<keyword evidence="4" id="KW-0597">Phosphoprotein</keyword>
<dbReference type="InterPro" id="IPR051061">
    <property type="entry name" value="Zinc_finger_trans_reg"/>
</dbReference>
<feature type="domain" description="C2H2-type" evidence="21">
    <location>
        <begin position="116"/>
        <end position="145"/>
    </location>
</feature>
<dbReference type="OrthoDB" id="6145499at2759"/>
<keyword evidence="23" id="KW-1185">Reference proteome</keyword>
<keyword evidence="6" id="KW-0677">Repeat</keyword>
<feature type="domain" description="C2H2-type" evidence="21">
    <location>
        <begin position="265"/>
        <end position="294"/>
    </location>
</feature>
<evidence type="ECO:0000256" key="17">
    <source>
        <dbReference type="ARBA" id="ARBA00083009"/>
    </source>
</evidence>
<keyword evidence="3" id="KW-0963">Cytoplasm</keyword>
<evidence type="ECO:0000256" key="11">
    <source>
        <dbReference type="ARBA" id="ARBA00023125"/>
    </source>
</evidence>
<keyword evidence="8" id="KW-0862">Zinc</keyword>
<gene>
    <name evidence="22" type="ORF">DGYR_LOCUS6331</name>
</gene>
<dbReference type="InterPro" id="IPR036236">
    <property type="entry name" value="Znf_C2H2_sf"/>
</dbReference>
<sequence length="528" mass="58718">MYNSCELSKSSESECQGSSSNNVNDDFEDGTCLTPVYIELDSELSKWTSESNPDKSSCFGNDTPDDNCYIQHTISEDQILMRINPGDGPMTLNPSHATLMLESQDPISKAKDVKRFDCQYEGCKRTYSTAGNLKTHEKTHKGEYTFACNQPGCGKAFLTSYSLKIHVRVHTKEKPYECDVYGCQKAFNTLYRLKAHQRLHNGNTFNCENDGCTKFFTTLSDLKKHIRTHTGERPFKCPDNECKKAFSASHHLKTHIRTHTGEKPFSCLKDGCERSFCSSYSLKSHMTRHDKPDFEEIQTTSPTEITVSEKVINETNLNHSSVGDIAQADPCVQGSSQRTYGIESTPLTILPSLQSQIQLVTNKYVHLGAQSTFVQPANYNSEIIEESNNNSRRELDSKSTPNVKPNSTQSTNTATGSIQEPPPLQQTVVGTVSVLSDSQLCTVTLPTPVPLENKTTTALVHITEESNKPEEENEDENTEDVEEPPVVINQNQKVLLNVGNRMVPVDGAVLAQLVADKIAEQLMPSINE</sequence>
<dbReference type="GO" id="GO:0045944">
    <property type="term" value="P:positive regulation of transcription by RNA polymerase II"/>
    <property type="evidence" value="ECO:0007669"/>
    <property type="project" value="UniProtKB-ARBA"/>
</dbReference>
<evidence type="ECO:0000256" key="5">
    <source>
        <dbReference type="ARBA" id="ARBA00022723"/>
    </source>
</evidence>
<proteinExistence type="predicted"/>
<reference evidence="22 23" key="1">
    <citation type="submission" date="2020-08" db="EMBL/GenBank/DDBJ databases">
        <authorList>
            <person name="Hejnol A."/>
        </authorList>
    </citation>
    <scope>NUCLEOTIDE SEQUENCE [LARGE SCALE GENOMIC DNA]</scope>
</reference>
<dbReference type="PROSITE" id="PS50157">
    <property type="entry name" value="ZINC_FINGER_C2H2_2"/>
    <property type="match status" value="6"/>
</dbReference>
<feature type="region of interest" description="Disordered" evidence="20">
    <location>
        <begin position="1"/>
        <end position="22"/>
    </location>
</feature>
<dbReference type="InterPro" id="IPR013087">
    <property type="entry name" value="Znf_C2H2_type"/>
</dbReference>
<evidence type="ECO:0000256" key="18">
    <source>
        <dbReference type="ARBA" id="ARBA00083793"/>
    </source>
</evidence>
<evidence type="ECO:0000313" key="23">
    <source>
        <dbReference type="Proteomes" id="UP000549394"/>
    </source>
</evidence>